<keyword evidence="5" id="KW-0238">DNA-binding</keyword>
<dbReference type="SUPFAM" id="SSF57756">
    <property type="entry name" value="Retrovirus zinc finger-like domains"/>
    <property type="match status" value="1"/>
</dbReference>
<evidence type="ECO:0000313" key="10">
    <source>
        <dbReference type="EMBL" id="KAK3537727.1"/>
    </source>
</evidence>
<dbReference type="PROSITE" id="PS50878">
    <property type="entry name" value="RT_POL"/>
    <property type="match status" value="1"/>
</dbReference>
<dbReference type="InterPro" id="IPR050951">
    <property type="entry name" value="Retrovirus_Pol_polyprotein"/>
</dbReference>
<dbReference type="CDD" id="cd01647">
    <property type="entry name" value="RT_LTR"/>
    <property type="match status" value="1"/>
</dbReference>
<dbReference type="PANTHER" id="PTHR37984:SF5">
    <property type="entry name" value="PROTEIN NYNRIN-LIKE"/>
    <property type="match status" value="1"/>
</dbReference>
<dbReference type="Pfam" id="PF00098">
    <property type="entry name" value="zf-CCHC"/>
    <property type="match status" value="1"/>
</dbReference>
<dbReference type="Proteomes" id="UP001274896">
    <property type="component" value="Unassembled WGS sequence"/>
</dbReference>
<dbReference type="InterPro" id="IPR001878">
    <property type="entry name" value="Znf_CCHC"/>
</dbReference>
<keyword evidence="7" id="KW-0479">Metal-binding</keyword>
<evidence type="ECO:0000256" key="7">
    <source>
        <dbReference type="PROSITE-ProRule" id="PRU00047"/>
    </source>
</evidence>
<dbReference type="AlphaFoldDB" id="A0AAE0QZC2"/>
<evidence type="ECO:0000259" key="9">
    <source>
        <dbReference type="PROSITE" id="PS50878"/>
    </source>
</evidence>
<evidence type="ECO:0000256" key="1">
    <source>
        <dbReference type="ARBA" id="ARBA00010879"/>
    </source>
</evidence>
<dbReference type="Gene3D" id="3.30.70.270">
    <property type="match status" value="2"/>
</dbReference>
<comment type="caution">
    <text evidence="10">The sequence shown here is derived from an EMBL/GenBank/DDBJ whole genome shotgun (WGS) entry which is preliminary data.</text>
</comment>
<dbReference type="InterPro" id="IPR043128">
    <property type="entry name" value="Rev_trsase/Diguanyl_cyclase"/>
</dbReference>
<dbReference type="Gene3D" id="3.10.10.10">
    <property type="entry name" value="HIV Type 1 Reverse Transcriptase, subunit A, domain 1"/>
    <property type="match status" value="2"/>
</dbReference>
<evidence type="ECO:0000256" key="6">
    <source>
        <dbReference type="ARBA" id="ARBA00023268"/>
    </source>
</evidence>
<keyword evidence="4" id="KW-0064">Aspartyl protease</keyword>
<dbReference type="Pfam" id="PF00078">
    <property type="entry name" value="RVT_1"/>
    <property type="match status" value="1"/>
</dbReference>
<evidence type="ECO:0000259" key="8">
    <source>
        <dbReference type="PROSITE" id="PS50158"/>
    </source>
</evidence>
<dbReference type="InterPro" id="IPR041577">
    <property type="entry name" value="RT_RNaseH_2"/>
</dbReference>
<dbReference type="InterPro" id="IPR043502">
    <property type="entry name" value="DNA/RNA_pol_sf"/>
</dbReference>
<reference evidence="10" key="1">
    <citation type="submission" date="2023-06" db="EMBL/GenBank/DDBJ databases">
        <title>Male Hemibagrus guttatus genome.</title>
        <authorList>
            <person name="Bian C."/>
        </authorList>
    </citation>
    <scope>NUCLEOTIDE SEQUENCE</scope>
    <source>
        <strain evidence="10">Male_cb2023</strain>
        <tissue evidence="10">Muscle</tissue>
    </source>
</reference>
<evidence type="ECO:0000313" key="11">
    <source>
        <dbReference type="Proteomes" id="UP001274896"/>
    </source>
</evidence>
<feature type="domain" description="CCHC-type" evidence="8">
    <location>
        <begin position="25"/>
        <end position="40"/>
    </location>
</feature>
<name>A0AAE0QZC2_9TELE</name>
<dbReference type="SMART" id="SM00343">
    <property type="entry name" value="ZnF_C2HC"/>
    <property type="match status" value="1"/>
</dbReference>
<dbReference type="PROSITE" id="PS50158">
    <property type="entry name" value="ZF_CCHC"/>
    <property type="match status" value="1"/>
</dbReference>
<dbReference type="EC" id="3.1.26.4" evidence="2"/>
<dbReference type="InterPro" id="IPR000477">
    <property type="entry name" value="RT_dom"/>
</dbReference>
<keyword evidence="11" id="KW-1185">Reference proteome</keyword>
<dbReference type="InterPro" id="IPR036875">
    <property type="entry name" value="Znf_CCHC_sf"/>
</dbReference>
<keyword evidence="6" id="KW-0511">Multifunctional enzyme</keyword>
<dbReference type="Gene3D" id="4.10.60.10">
    <property type="entry name" value="Zinc finger, CCHC-type"/>
    <property type="match status" value="1"/>
</dbReference>
<dbReference type="GO" id="GO:0004523">
    <property type="term" value="F:RNA-DNA hybrid ribonuclease activity"/>
    <property type="evidence" value="ECO:0007669"/>
    <property type="project" value="UniProtKB-EC"/>
</dbReference>
<dbReference type="GO" id="GO:0006508">
    <property type="term" value="P:proteolysis"/>
    <property type="evidence" value="ECO:0007669"/>
    <property type="project" value="UniProtKB-KW"/>
</dbReference>
<keyword evidence="3" id="KW-0645">Protease</keyword>
<keyword evidence="7" id="KW-0862">Zinc</keyword>
<keyword evidence="7" id="KW-0863">Zinc-finger</keyword>
<dbReference type="Pfam" id="PF17919">
    <property type="entry name" value="RT_RNaseH_2"/>
    <property type="match status" value="1"/>
</dbReference>
<sequence length="545" mass="61668">MHLGLSGISSAERQQERQRRLTQDRCFYCGSLGHFVAECPLRPACPMRPNPRPSHLHVHATSVESPLETQSITIPACYSRFRDVFCPKKASKLPPHRPWDCAIDLIPGEPVPRGRIYSLSLPEEKAMEEYIMEALAQGYIRPSTSPAASSFFFVAVTCHGTYFGVFGRFCFYSVTDWGNVMRLAACPVPAIEGRSQVARTPPRKSSRKNSVSGYSASRFIPGWSLSPTICPVIHPLLAPSQPLGHLGVVTVAKKDGSLRPCIDYRALNKITVKFRYPLPLVPAALERWSGATVFTKLDLCSSYNLIRIREGDEWKTAFVTPTGHYEYLAMPYGLVNAPAVFQDFMHKVLRDFLHKFVLVYIDDILIYSRSMANHQRHVAEVLHWLRAYHLFLKAEKCLFHQSSVQFLGYVIDRSGVRMDEKKVAAIRDWPTPTSVKELQRFLGFANFYRRFIKGYSSITSPLTNLHRNKPKALTWTSAATQAFHTLKQAFTTAPLLVHPNPELPFVVEVDASTTGVRAVLFILPPRIKERQSRRPVPSPQLRYPQ</sequence>
<organism evidence="10 11">
    <name type="scientific">Hemibagrus guttatus</name>
    <dbReference type="NCBI Taxonomy" id="175788"/>
    <lineage>
        <taxon>Eukaryota</taxon>
        <taxon>Metazoa</taxon>
        <taxon>Chordata</taxon>
        <taxon>Craniata</taxon>
        <taxon>Vertebrata</taxon>
        <taxon>Euteleostomi</taxon>
        <taxon>Actinopterygii</taxon>
        <taxon>Neopterygii</taxon>
        <taxon>Teleostei</taxon>
        <taxon>Ostariophysi</taxon>
        <taxon>Siluriformes</taxon>
        <taxon>Bagridae</taxon>
        <taxon>Hemibagrus</taxon>
    </lineage>
</organism>
<evidence type="ECO:0000256" key="4">
    <source>
        <dbReference type="ARBA" id="ARBA00022750"/>
    </source>
</evidence>
<dbReference type="FunFam" id="3.30.70.270:FF:000020">
    <property type="entry name" value="Transposon Tf2-6 polyprotein-like Protein"/>
    <property type="match status" value="1"/>
</dbReference>
<gene>
    <name evidence="10" type="ORF">QTP70_017882</name>
</gene>
<keyword evidence="4" id="KW-0378">Hydrolase</keyword>
<feature type="domain" description="Reverse transcriptase" evidence="9">
    <location>
        <begin position="232"/>
        <end position="411"/>
    </location>
</feature>
<evidence type="ECO:0000256" key="5">
    <source>
        <dbReference type="ARBA" id="ARBA00023125"/>
    </source>
</evidence>
<comment type="similarity">
    <text evidence="1">Belongs to the beta type-B retroviral polymerase family. HERV class-II K(HML-2) pol subfamily.</text>
</comment>
<evidence type="ECO:0000256" key="3">
    <source>
        <dbReference type="ARBA" id="ARBA00022670"/>
    </source>
</evidence>
<dbReference type="GO" id="GO:0003677">
    <property type="term" value="F:DNA binding"/>
    <property type="evidence" value="ECO:0007669"/>
    <property type="project" value="UniProtKB-KW"/>
</dbReference>
<dbReference type="PANTHER" id="PTHR37984">
    <property type="entry name" value="PROTEIN CBG26694"/>
    <property type="match status" value="1"/>
</dbReference>
<dbReference type="SUPFAM" id="SSF56672">
    <property type="entry name" value="DNA/RNA polymerases"/>
    <property type="match status" value="2"/>
</dbReference>
<dbReference type="GO" id="GO:0008270">
    <property type="term" value="F:zinc ion binding"/>
    <property type="evidence" value="ECO:0007669"/>
    <property type="project" value="UniProtKB-KW"/>
</dbReference>
<proteinExistence type="inferred from homology"/>
<dbReference type="EMBL" id="JAUCMX010000008">
    <property type="protein sequence ID" value="KAK3537727.1"/>
    <property type="molecule type" value="Genomic_DNA"/>
</dbReference>
<accession>A0AAE0QZC2</accession>
<evidence type="ECO:0000256" key="2">
    <source>
        <dbReference type="ARBA" id="ARBA00012180"/>
    </source>
</evidence>
<dbReference type="GO" id="GO:0004190">
    <property type="term" value="F:aspartic-type endopeptidase activity"/>
    <property type="evidence" value="ECO:0007669"/>
    <property type="project" value="UniProtKB-KW"/>
</dbReference>
<protein>
    <recommendedName>
        <fullName evidence="2">ribonuclease H</fullName>
        <ecNumber evidence="2">3.1.26.4</ecNumber>
    </recommendedName>
</protein>